<dbReference type="GO" id="GO:0042910">
    <property type="term" value="F:xenobiotic transmembrane transporter activity"/>
    <property type="evidence" value="ECO:0007669"/>
    <property type="project" value="TreeGrafter"/>
</dbReference>
<evidence type="ECO:0000256" key="1">
    <source>
        <dbReference type="SAM" id="MobiDB-lite"/>
    </source>
</evidence>
<dbReference type="Gene3D" id="1.20.1640.10">
    <property type="entry name" value="Multidrug efflux transporter AcrB transmembrane domain"/>
    <property type="match status" value="2"/>
</dbReference>
<dbReference type="InterPro" id="IPR001036">
    <property type="entry name" value="Acrflvin-R"/>
</dbReference>
<evidence type="ECO:0000256" key="2">
    <source>
        <dbReference type="SAM" id="Phobius"/>
    </source>
</evidence>
<feature type="transmembrane region" description="Helical" evidence="2">
    <location>
        <begin position="983"/>
        <end position="1008"/>
    </location>
</feature>
<feature type="transmembrane region" description="Helical" evidence="2">
    <location>
        <begin position="852"/>
        <end position="871"/>
    </location>
</feature>
<dbReference type="Gene3D" id="3.30.70.1430">
    <property type="entry name" value="Multidrug efflux transporter AcrB pore domain"/>
    <property type="match status" value="2"/>
</dbReference>
<evidence type="ECO:0000313" key="4">
    <source>
        <dbReference type="Proteomes" id="UP000288603"/>
    </source>
</evidence>
<dbReference type="GO" id="GO:0005886">
    <property type="term" value="C:plasma membrane"/>
    <property type="evidence" value="ECO:0007669"/>
    <property type="project" value="TreeGrafter"/>
</dbReference>
<organism evidence="3 4">
    <name type="scientific">Labedella populi</name>
    <dbReference type="NCBI Taxonomy" id="2498850"/>
    <lineage>
        <taxon>Bacteria</taxon>
        <taxon>Bacillati</taxon>
        <taxon>Actinomycetota</taxon>
        <taxon>Actinomycetes</taxon>
        <taxon>Micrococcales</taxon>
        <taxon>Microbacteriaceae</taxon>
        <taxon>Labedella</taxon>
    </lineage>
</organism>
<feature type="region of interest" description="Disordered" evidence="1">
    <location>
        <begin position="1014"/>
        <end position="1151"/>
    </location>
</feature>
<dbReference type="SUPFAM" id="SSF82693">
    <property type="entry name" value="Multidrug efflux transporter AcrB pore domain, PN1, PN2, PC1 and PC2 subdomains"/>
    <property type="match status" value="2"/>
</dbReference>
<feature type="transmembrane region" description="Helical" evidence="2">
    <location>
        <begin position="425"/>
        <end position="448"/>
    </location>
</feature>
<keyword evidence="2" id="KW-1133">Transmembrane helix</keyword>
<dbReference type="SUPFAM" id="SSF82866">
    <property type="entry name" value="Multidrug efflux transporter AcrB transmembrane domain"/>
    <property type="match status" value="2"/>
</dbReference>
<dbReference type="PANTHER" id="PTHR32063">
    <property type="match status" value="1"/>
</dbReference>
<dbReference type="Gene3D" id="3.30.2090.10">
    <property type="entry name" value="Multidrug efflux transporter AcrB TolC docking domain, DN and DC subdomains"/>
    <property type="match status" value="2"/>
</dbReference>
<dbReference type="PANTHER" id="PTHR32063:SF0">
    <property type="entry name" value="SWARMING MOTILITY PROTEIN SWRC"/>
    <property type="match status" value="1"/>
</dbReference>
<evidence type="ECO:0000313" key="3">
    <source>
        <dbReference type="EMBL" id="RWZ64329.1"/>
    </source>
</evidence>
<keyword evidence="2" id="KW-0472">Membrane</keyword>
<feature type="transmembrane region" description="Helical" evidence="2">
    <location>
        <begin position="878"/>
        <end position="898"/>
    </location>
</feature>
<dbReference type="Gene3D" id="3.30.70.1440">
    <property type="entry name" value="Multidrug efflux transporter AcrB pore domain"/>
    <property type="match status" value="1"/>
</dbReference>
<dbReference type="OrthoDB" id="3306666at2"/>
<feature type="transmembrane region" description="Helical" evidence="2">
    <location>
        <begin position="460"/>
        <end position="487"/>
    </location>
</feature>
<proteinExistence type="predicted"/>
<feature type="compositionally biased region" description="Basic residues" evidence="1">
    <location>
        <begin position="1048"/>
        <end position="1062"/>
    </location>
</feature>
<feature type="compositionally biased region" description="Basic and acidic residues" evidence="1">
    <location>
        <begin position="1075"/>
        <end position="1092"/>
    </location>
</feature>
<dbReference type="SUPFAM" id="SSF82714">
    <property type="entry name" value="Multidrug efflux transporter AcrB TolC docking domain, DN and DC subdomains"/>
    <property type="match status" value="2"/>
</dbReference>
<dbReference type="PRINTS" id="PR00702">
    <property type="entry name" value="ACRIFLAVINRP"/>
</dbReference>
<keyword evidence="4" id="KW-1185">Reference proteome</keyword>
<comment type="caution">
    <text evidence="3">The sequence shown here is derived from an EMBL/GenBank/DDBJ whole genome shotgun (WGS) entry which is preliminary data.</text>
</comment>
<dbReference type="Gene3D" id="3.30.70.1320">
    <property type="entry name" value="Multidrug efflux transporter AcrB pore domain like"/>
    <property type="match status" value="1"/>
</dbReference>
<dbReference type="Pfam" id="PF00873">
    <property type="entry name" value="ACR_tran"/>
    <property type="match status" value="1"/>
</dbReference>
<sequence length="1309" mass="137763">MTMTFLASFSLRNRSLITLLALVASVFGVLSFTSMRQDLVPAVASAEVSIVTPYDGAAPAVVDSEVSQVVETIVESVDGLVSTTTYSGTDLSLVTASFDLGLDTAEIVEQISTKLAENSALLPDDLKPQVSAASVDDFPVMQFAVSPGDTPFTTTLQDAISQRIEGLDGVREARFVGVAPDQMRVQLDESRSEETGIGVRDLRAAILSGGLVEASGSLTEGDQTLAVQNGTAVASAEDIAALPVVAPATGETLTVGDVALVRQMVAGASVVARVDGEPTVVLLVSKIPNANAVELSRGVREEMTVLDRQYGLDSTVVFDQSPYIERSIETLTTEGLIGLLCAVAVVLFFLASVRTTLVTAVSIPTSLLLAGIAMNAVGYSVNMITLAALTVAIGRVVDDSIVVVESIEREMLDSSDRVAAIMKGVSSVTGAVISSTLTTVAVFLPIAYISGTLGELFRPFALTAAAAILASLVVSLTIVPVLTFWFVRPRIGVPGTARFDERVRSRLDQLYRPLLRWSLEHRGRVVAFSVAVLGATAALIPGLSIGYLAPLGDTQIRVLQKLDPAASIDAQKNSAEIVEDELRGVDGVERVQTSLRSSGSVLEDAALGGGGGITSYLLSTTDGVDQTALIDTVRDRLESREDADTLGELDYSVTSDMEFSPGIEISVTALDDASLAEAVGTVMERIEGLDTVADAESSLASTVERIDVDVDGAKAVEYGLTDQDVRDAVADALTMTKAGDLIVAGDSIQILVLPEHEITTTNALADIAITTPTDGDMPLSTFASVEKARGPVVVQSQQGLRAAIVSVSPRTDDLGATSDALAGALDDVALPEGAAVRLGGAVTARVDAFEQMGVISLIAVLMVYAIMVATFRSLLQPALLLVAIPFAGTGGLIVQRVTGEPFGVPSLIGCLMLVGIVVTNSIVLVDLVNQRRAEGVPLRDAVLEGATRRARPIIMTAAATVFALLPMALGLTSSSAFISRPLALVVIGGLASSTILTLIVLPVLYSLLADSRRSRSGRAHSGDGEVASDEEGAVSHPPYVHAAATTPRRARTVAVRRVRRPRAPVGPARAGTLETLDRRAEPVPAPDLERTTRLVPAGSSPAPTRPGAVRPLITRTLDDEEPLTPSSPWLVDGSTPRGDRTGAHAHPSSRALPQYVTFEQEEERTRAATVRTWWTTSTSGRLPLLMLDPFTPHGTRGVGIAEPVHFLEFSGRRLSLEQFQMLRSLTAVLRGDLHGYAYFAAQLVLWEILGPDAGPDLDVRIPPSDAENVSREFEALYESILHARPGAPDALWVVTPTSAAEPRMLVGGV</sequence>
<reference evidence="3 4" key="1">
    <citation type="submission" date="2018-12" db="EMBL/GenBank/DDBJ databases">
        <authorList>
            <person name="Li F."/>
        </authorList>
    </citation>
    <scope>NUCLEOTIDE SEQUENCE [LARGE SCALE GENOMIC DNA]</scope>
    <source>
        <strain evidence="3 4">8H24J-4-2</strain>
    </source>
</reference>
<feature type="transmembrane region" description="Helical" evidence="2">
    <location>
        <begin position="950"/>
        <end position="971"/>
    </location>
</feature>
<feature type="transmembrane region" description="Helical" evidence="2">
    <location>
        <begin position="904"/>
        <end position="929"/>
    </location>
</feature>
<accession>A0A3S5CLY6</accession>
<dbReference type="Proteomes" id="UP000288603">
    <property type="component" value="Unassembled WGS sequence"/>
</dbReference>
<feature type="transmembrane region" description="Helical" evidence="2">
    <location>
        <begin position="525"/>
        <end position="549"/>
    </location>
</feature>
<keyword evidence="2" id="KW-0812">Transmembrane</keyword>
<protein>
    <submittedName>
        <fullName evidence="3">Efflux RND transporter permease subunit</fullName>
    </submittedName>
</protein>
<name>A0A3S5CLY6_9MICO</name>
<dbReference type="EMBL" id="RZNC01000002">
    <property type="protein sequence ID" value="RWZ64329.1"/>
    <property type="molecule type" value="Genomic_DNA"/>
</dbReference>
<feature type="compositionally biased region" description="Low complexity" evidence="1">
    <location>
        <begin position="1063"/>
        <end position="1072"/>
    </location>
</feature>
<feature type="transmembrane region" description="Helical" evidence="2">
    <location>
        <begin position="331"/>
        <end position="350"/>
    </location>
</feature>
<dbReference type="InterPro" id="IPR027463">
    <property type="entry name" value="AcrB_DN_DC_subdom"/>
</dbReference>
<gene>
    <name evidence="3" type="ORF">ELQ92_06055</name>
</gene>